<organism evidence="2 3">
    <name type="scientific">Canna indica</name>
    <name type="common">Indian-shot</name>
    <dbReference type="NCBI Taxonomy" id="4628"/>
    <lineage>
        <taxon>Eukaryota</taxon>
        <taxon>Viridiplantae</taxon>
        <taxon>Streptophyta</taxon>
        <taxon>Embryophyta</taxon>
        <taxon>Tracheophyta</taxon>
        <taxon>Spermatophyta</taxon>
        <taxon>Magnoliopsida</taxon>
        <taxon>Liliopsida</taxon>
        <taxon>Zingiberales</taxon>
        <taxon>Cannaceae</taxon>
        <taxon>Canna</taxon>
    </lineage>
</organism>
<proteinExistence type="predicted"/>
<feature type="region of interest" description="Disordered" evidence="1">
    <location>
        <begin position="248"/>
        <end position="299"/>
    </location>
</feature>
<feature type="compositionally biased region" description="Low complexity" evidence="1">
    <location>
        <begin position="97"/>
        <end position="111"/>
    </location>
</feature>
<dbReference type="AlphaFoldDB" id="A0AAQ3QBI4"/>
<accession>A0AAQ3QBI4</accession>
<feature type="compositionally biased region" description="Basic and acidic residues" evidence="1">
    <location>
        <begin position="147"/>
        <end position="172"/>
    </location>
</feature>
<evidence type="ECO:0000313" key="2">
    <source>
        <dbReference type="EMBL" id="WOL03421.1"/>
    </source>
</evidence>
<feature type="region of interest" description="Disordered" evidence="1">
    <location>
        <begin position="130"/>
        <end position="218"/>
    </location>
</feature>
<dbReference type="Proteomes" id="UP001327560">
    <property type="component" value="Chromosome 4"/>
</dbReference>
<protein>
    <submittedName>
        <fullName evidence="2">Uncharacterized protein</fullName>
    </submittedName>
</protein>
<sequence length="299" mass="33465">MTLFSSCSIFKVPDAHKHITRPPAGVIFPEKSVTAGDLKPPPVLWHEDTGRKPFENGRHNPPGSISGKQLGDAAHRLVINSLQINRDHYGSESRHGPVSYSASANSVSYPNGRHYGVDQRTEARAEYQHGYSQGYGPRNSLDNSRGQWHDSSRSSHHYERSLPPQYERDDYSRPYYSHNGSSHHDARGRVPVYNNYSQGGGYPYPSANRPVHQPVVPHSPYVHPQVAYSANYGGYQDYGVQQQLEQHYGAERAPPSQQHPSGRLYGHHHQQGTNQYLALDRGSNRRPPPGPPPPGYGRQ</sequence>
<feature type="compositionally biased region" description="Pro residues" evidence="1">
    <location>
        <begin position="286"/>
        <end position="299"/>
    </location>
</feature>
<reference evidence="2 3" key="1">
    <citation type="submission" date="2023-10" db="EMBL/GenBank/DDBJ databases">
        <title>Chromosome-scale genome assembly provides insights into flower coloration mechanisms of Canna indica.</title>
        <authorList>
            <person name="Li C."/>
        </authorList>
    </citation>
    <scope>NUCLEOTIDE SEQUENCE [LARGE SCALE GENOMIC DNA]</scope>
    <source>
        <tissue evidence="2">Flower</tissue>
    </source>
</reference>
<feature type="compositionally biased region" description="Basic and acidic residues" evidence="1">
    <location>
        <begin position="48"/>
        <end position="58"/>
    </location>
</feature>
<keyword evidence="3" id="KW-1185">Reference proteome</keyword>
<gene>
    <name evidence="2" type="ORF">Cni_G12141</name>
</gene>
<feature type="region of interest" description="Disordered" evidence="1">
    <location>
        <begin position="88"/>
        <end position="115"/>
    </location>
</feature>
<name>A0AAQ3QBI4_9LILI</name>
<dbReference type="EMBL" id="CP136893">
    <property type="protein sequence ID" value="WOL03421.1"/>
    <property type="molecule type" value="Genomic_DNA"/>
</dbReference>
<evidence type="ECO:0000313" key="3">
    <source>
        <dbReference type="Proteomes" id="UP001327560"/>
    </source>
</evidence>
<feature type="region of interest" description="Disordered" evidence="1">
    <location>
        <begin position="48"/>
        <end position="69"/>
    </location>
</feature>
<evidence type="ECO:0000256" key="1">
    <source>
        <dbReference type="SAM" id="MobiDB-lite"/>
    </source>
</evidence>